<proteinExistence type="predicted"/>
<feature type="compositionally biased region" description="Basic and acidic residues" evidence="2">
    <location>
        <begin position="43"/>
        <end position="70"/>
    </location>
</feature>
<feature type="signal peptide" evidence="3">
    <location>
        <begin position="1"/>
        <end position="20"/>
    </location>
</feature>
<keyword evidence="1" id="KW-0175">Coiled coil</keyword>
<feature type="compositionally biased region" description="Low complexity" evidence="2">
    <location>
        <begin position="31"/>
        <end position="41"/>
    </location>
</feature>
<feature type="chain" id="PRO_5003263069" evidence="3">
    <location>
        <begin position="21"/>
        <end position="337"/>
    </location>
</feature>
<keyword evidence="5" id="KW-1185">Reference proteome</keyword>
<evidence type="ECO:0000313" key="5">
    <source>
        <dbReference type="Proteomes" id="UP000002729"/>
    </source>
</evidence>
<evidence type="ECO:0000256" key="3">
    <source>
        <dbReference type="SAM" id="SignalP"/>
    </source>
</evidence>
<keyword evidence="3" id="KW-0732">Signal</keyword>
<dbReference type="Pfam" id="PF05542">
    <property type="entry name" value="DUF760"/>
    <property type="match status" value="2"/>
</dbReference>
<dbReference type="PANTHER" id="PTHR33598:SF4">
    <property type="entry name" value="OS02G0833400 PROTEIN"/>
    <property type="match status" value="1"/>
</dbReference>
<feature type="coiled-coil region" evidence="1">
    <location>
        <begin position="207"/>
        <end position="241"/>
    </location>
</feature>
<gene>
    <name evidence="4" type="ORF">AURANDRAFT_70357</name>
</gene>
<dbReference type="EMBL" id="GL833146">
    <property type="protein sequence ID" value="EGB04833.1"/>
    <property type="molecule type" value="Genomic_DNA"/>
</dbReference>
<dbReference type="GeneID" id="20227761"/>
<dbReference type="OrthoDB" id="4115at2759"/>
<feature type="region of interest" description="Disordered" evidence="2">
    <location>
        <begin position="174"/>
        <end position="193"/>
    </location>
</feature>
<protein>
    <submittedName>
        <fullName evidence="4">Uncharacterized protein</fullName>
    </submittedName>
</protein>
<name>F0YJ00_AURAN</name>
<reference evidence="4 5" key="1">
    <citation type="journal article" date="2011" name="Proc. Natl. Acad. Sci. U.S.A.">
        <title>Niche of harmful alga Aureococcus anophagefferens revealed through ecogenomics.</title>
        <authorList>
            <person name="Gobler C.J."/>
            <person name="Berry D.L."/>
            <person name="Dyhrman S.T."/>
            <person name="Wilhelm S.W."/>
            <person name="Salamov A."/>
            <person name="Lobanov A.V."/>
            <person name="Zhang Y."/>
            <person name="Collier J.L."/>
            <person name="Wurch L.L."/>
            <person name="Kustka A.B."/>
            <person name="Dill B.D."/>
            <person name="Shah M."/>
            <person name="VerBerkmoes N.C."/>
            <person name="Kuo A."/>
            <person name="Terry A."/>
            <person name="Pangilinan J."/>
            <person name="Lindquist E.A."/>
            <person name="Lucas S."/>
            <person name="Paulsen I.T."/>
            <person name="Hattenrath-Lehmann T.K."/>
            <person name="Talmage S.C."/>
            <person name="Walker E.A."/>
            <person name="Koch F."/>
            <person name="Burson A.M."/>
            <person name="Marcoval M.A."/>
            <person name="Tang Y.Z."/>
            <person name="Lecleir G.R."/>
            <person name="Coyne K.J."/>
            <person name="Berg G.M."/>
            <person name="Bertrand E.M."/>
            <person name="Saito M.A."/>
            <person name="Gladyshev V.N."/>
            <person name="Grigoriev I.V."/>
        </authorList>
    </citation>
    <scope>NUCLEOTIDE SEQUENCE [LARGE SCALE GENOMIC DNA]</scope>
    <source>
        <strain evidence="5">CCMP 1984</strain>
    </source>
</reference>
<accession>F0YJ00</accession>
<dbReference type="KEGG" id="aaf:AURANDRAFT_70357"/>
<dbReference type="eggNOG" id="ENOG502QSRQ">
    <property type="taxonomic scope" value="Eukaryota"/>
</dbReference>
<dbReference type="RefSeq" id="XP_009040391.1">
    <property type="nucleotide sequence ID" value="XM_009042143.1"/>
</dbReference>
<dbReference type="InterPro" id="IPR008479">
    <property type="entry name" value="DUF760"/>
</dbReference>
<dbReference type="OMA" id="PAQMKTS"/>
<dbReference type="InParanoid" id="F0YJ00"/>
<sequence>MRGETLRVVAPLCVALLAHAFAPIPRPPAVAPGARRAPVVRSSDGERSLFDRSDNGTRDDEFDLQPRSELARSGGPSRDDGNETNRYYKIVASLAPSDIIGRFAATAPPRVQDAVKQTIMGLLGNAGGFALETATITTSEKLANLMFQLQMTGYMFKNAEYRVSLSQSLADVPALPPGDLEEDAPDASAPPPVQGTVTVKLGVEEVRVDADAYMAELRDEVATLRRELDEVEEERRLASQKDLLAYIRALPEQQMASMTSEITDDVLDGMKKLVYSIMKGMGTSNVEANTLLQQSGSAMAQLCMWQLVIGYNLRELEVRDQLQKQLGVDDDGDGGDA</sequence>
<evidence type="ECO:0000313" key="4">
    <source>
        <dbReference type="EMBL" id="EGB04833.1"/>
    </source>
</evidence>
<dbReference type="PANTHER" id="PTHR33598">
    <property type="entry name" value="OS02G0833400 PROTEIN"/>
    <property type="match status" value="1"/>
</dbReference>
<evidence type="ECO:0000256" key="2">
    <source>
        <dbReference type="SAM" id="MobiDB-lite"/>
    </source>
</evidence>
<dbReference type="AlphaFoldDB" id="F0YJ00"/>
<evidence type="ECO:0000256" key="1">
    <source>
        <dbReference type="SAM" id="Coils"/>
    </source>
</evidence>
<feature type="region of interest" description="Disordered" evidence="2">
    <location>
        <begin position="27"/>
        <end position="83"/>
    </location>
</feature>
<dbReference type="Proteomes" id="UP000002729">
    <property type="component" value="Unassembled WGS sequence"/>
</dbReference>
<organism evidence="5">
    <name type="scientific">Aureococcus anophagefferens</name>
    <name type="common">Harmful bloom alga</name>
    <dbReference type="NCBI Taxonomy" id="44056"/>
    <lineage>
        <taxon>Eukaryota</taxon>
        <taxon>Sar</taxon>
        <taxon>Stramenopiles</taxon>
        <taxon>Ochrophyta</taxon>
        <taxon>Pelagophyceae</taxon>
        <taxon>Pelagomonadales</taxon>
        <taxon>Pelagomonadaceae</taxon>
        <taxon>Aureococcus</taxon>
    </lineage>
</organism>